<keyword evidence="2 7" id="KW-0489">Methyltransferase</keyword>
<dbReference type="RefSeq" id="WP_144354018.1">
    <property type="nucleotide sequence ID" value="NZ_CBCRVV010000004.1"/>
</dbReference>
<proteinExistence type="inferred from homology"/>
<evidence type="ECO:0000313" key="7">
    <source>
        <dbReference type="EMBL" id="TSJ75745.1"/>
    </source>
</evidence>
<evidence type="ECO:0000256" key="1">
    <source>
        <dbReference type="ARBA" id="ARBA00010815"/>
    </source>
</evidence>
<dbReference type="OrthoDB" id="9782855at2"/>
<dbReference type="Proteomes" id="UP000315648">
    <property type="component" value="Unassembled WGS sequence"/>
</dbReference>
<evidence type="ECO:0000256" key="5">
    <source>
        <dbReference type="ARBA" id="ARBA00023098"/>
    </source>
</evidence>
<evidence type="ECO:0000256" key="4">
    <source>
        <dbReference type="ARBA" id="ARBA00022691"/>
    </source>
</evidence>
<dbReference type="CDD" id="cd02440">
    <property type="entry name" value="AdoMet_MTases"/>
    <property type="match status" value="1"/>
</dbReference>
<reference evidence="7 8" key="1">
    <citation type="submission" date="2019-07" db="EMBL/GenBank/DDBJ databases">
        <title>Description of 53C-WASEF.</title>
        <authorList>
            <person name="Pitt A."/>
            <person name="Hahn M.W."/>
        </authorList>
    </citation>
    <scope>NUCLEOTIDE SEQUENCE [LARGE SCALE GENOMIC DNA]</scope>
    <source>
        <strain evidence="7 8">53C-WASEF</strain>
    </source>
</reference>
<dbReference type="GO" id="GO:0008168">
    <property type="term" value="F:methyltransferase activity"/>
    <property type="evidence" value="ECO:0007669"/>
    <property type="project" value="UniProtKB-KW"/>
</dbReference>
<feature type="active site" evidence="6">
    <location>
        <position position="415"/>
    </location>
</feature>
<sequence>MSEENSPALDSTATYLETANTCGPLCRRMVLASLRDMKLGHLRVELPEGGFVEFGSHADALTRRMPVGLSATACIRVRRPAFFSKCVLSGDIGFAESYLDGDWSTPDLASVLSWFLLNIEHAPTLSGSTATTLSALPLNWLRLVNRLRHLLRPNSRATARRNIAEHYDLSNDFFSLFLDPSMMYSSARWPANAQQFSLQEAQREKNDALCRSLRLKSTDRVLEIGTGWGGWCLHAASNYGCKVTTLTISKEQYELARSRVQAAGLGDRIDVRLEDYRDHAGTYDKIVSIEMMEAIGHDYLPSYCDVLAARLKADGLLALQFITCPDDRYEALRKGVDFIQKHIFPGSLLLSLNRVNQQLTRAGGFQLHHIEDFGPDYARTLRLWRDTFEHQRDRVIELGFDERFIRKWRYYLCYCEAAFAMRNISVVQTLHTRANNLAL</sequence>
<gene>
    <name evidence="7" type="ORF">FPL22_15885</name>
</gene>
<dbReference type="PANTHER" id="PTHR43667:SF2">
    <property type="entry name" value="FATTY ACID C-METHYL TRANSFERASE"/>
    <property type="match status" value="1"/>
</dbReference>
<comment type="caution">
    <text evidence="7">The sequence shown here is derived from an EMBL/GenBank/DDBJ whole genome shotgun (WGS) entry which is preliminary data.</text>
</comment>
<keyword evidence="3 7" id="KW-0808">Transferase</keyword>
<keyword evidence="4" id="KW-0949">S-adenosyl-L-methionine</keyword>
<evidence type="ECO:0000256" key="6">
    <source>
        <dbReference type="PIRSR" id="PIRSR003085-1"/>
    </source>
</evidence>
<protein>
    <submittedName>
        <fullName evidence="7">Class I SAM-dependent methyltransferase</fullName>
    </submittedName>
</protein>
<dbReference type="Pfam" id="PF02353">
    <property type="entry name" value="CMAS"/>
    <property type="match status" value="1"/>
</dbReference>
<dbReference type="InterPro" id="IPR050723">
    <property type="entry name" value="CFA/CMAS"/>
</dbReference>
<dbReference type="InterPro" id="IPR003333">
    <property type="entry name" value="CMAS"/>
</dbReference>
<evidence type="ECO:0000256" key="3">
    <source>
        <dbReference type="ARBA" id="ARBA00022679"/>
    </source>
</evidence>
<dbReference type="GO" id="GO:0008610">
    <property type="term" value="P:lipid biosynthetic process"/>
    <property type="evidence" value="ECO:0007669"/>
    <property type="project" value="InterPro"/>
</dbReference>
<comment type="similarity">
    <text evidence="1">Belongs to the CFA/CMAS family.</text>
</comment>
<organism evidence="7 8">
    <name type="scientific">Rariglobus hedericola</name>
    <dbReference type="NCBI Taxonomy" id="2597822"/>
    <lineage>
        <taxon>Bacteria</taxon>
        <taxon>Pseudomonadati</taxon>
        <taxon>Verrucomicrobiota</taxon>
        <taxon>Opitutia</taxon>
        <taxon>Opitutales</taxon>
        <taxon>Opitutaceae</taxon>
        <taxon>Rariglobus</taxon>
    </lineage>
</organism>
<dbReference type="EMBL" id="VMBG01000003">
    <property type="protein sequence ID" value="TSJ75745.1"/>
    <property type="molecule type" value="Genomic_DNA"/>
</dbReference>
<name>A0A556QGI2_9BACT</name>
<dbReference type="PIRSF" id="PIRSF003085">
    <property type="entry name" value="CMAS"/>
    <property type="match status" value="1"/>
</dbReference>
<dbReference type="PANTHER" id="PTHR43667">
    <property type="entry name" value="CYCLOPROPANE-FATTY-ACYL-PHOSPHOLIPID SYNTHASE"/>
    <property type="match status" value="1"/>
</dbReference>
<accession>A0A556QGI2</accession>
<keyword evidence="5" id="KW-0443">Lipid metabolism</keyword>
<keyword evidence="8" id="KW-1185">Reference proteome</keyword>
<evidence type="ECO:0000256" key="2">
    <source>
        <dbReference type="ARBA" id="ARBA00022603"/>
    </source>
</evidence>
<dbReference type="AlphaFoldDB" id="A0A556QGI2"/>
<dbReference type="SUPFAM" id="SSF53335">
    <property type="entry name" value="S-adenosyl-L-methionine-dependent methyltransferases"/>
    <property type="match status" value="1"/>
</dbReference>
<dbReference type="GO" id="GO:0032259">
    <property type="term" value="P:methylation"/>
    <property type="evidence" value="ECO:0007669"/>
    <property type="project" value="UniProtKB-KW"/>
</dbReference>
<evidence type="ECO:0000313" key="8">
    <source>
        <dbReference type="Proteomes" id="UP000315648"/>
    </source>
</evidence>
<dbReference type="InterPro" id="IPR029063">
    <property type="entry name" value="SAM-dependent_MTases_sf"/>
</dbReference>
<dbReference type="Gene3D" id="3.40.50.150">
    <property type="entry name" value="Vaccinia Virus protein VP39"/>
    <property type="match status" value="1"/>
</dbReference>